<dbReference type="InterPro" id="IPR040727">
    <property type="entry name" value="NAPRTase_N"/>
</dbReference>
<dbReference type="PANTHER" id="PTHR11098">
    <property type="entry name" value="NICOTINATE PHOSPHORIBOSYLTRANSFERASE"/>
    <property type="match status" value="1"/>
</dbReference>
<dbReference type="FunFam" id="3.20.20.70:FF:000076">
    <property type="entry name" value="Nicotinate phosphoribosyltransferase"/>
    <property type="match status" value="1"/>
</dbReference>
<dbReference type="EMBL" id="FOMR01000006">
    <property type="protein sequence ID" value="SFD96226.1"/>
    <property type="molecule type" value="Genomic_DNA"/>
</dbReference>
<keyword evidence="6 9" id="KW-0662">Pyridine nucleotide biosynthesis</keyword>
<feature type="domain" description="Nicotinate/nicotinamide phosphoribosyltransferase" evidence="11">
    <location>
        <begin position="154"/>
        <end position="324"/>
    </location>
</feature>
<dbReference type="InterPro" id="IPR041619">
    <property type="entry name" value="NAPRTase_C"/>
</dbReference>
<dbReference type="NCBIfam" id="TIGR01513">
    <property type="entry name" value="NAPRTase_put"/>
    <property type="match status" value="1"/>
</dbReference>
<comment type="function">
    <text evidence="9">Catalyzes the first step in the biosynthesis of NAD from nicotinic acid, the ATP-dependent synthesis of beta-nicotinate D-ribonucleotide from nicotinate and 5-phospho-D-ribose 1-phosphate.</text>
</comment>
<dbReference type="Pfam" id="PF17956">
    <property type="entry name" value="NAPRTase_C"/>
    <property type="match status" value="1"/>
</dbReference>
<sequence>MEYENLTLHTDKYQINMMYAHWKNNSHNRRAVFDAYIRKNPFRNGYTVFAGLERIVDYINNLKFTEDDIDFLRQQEENYEEAFLEELRQFSFTGNIYAMREGEIVFPNEPIIRVDARIFEAQLIETTILNVLNYQSLIATKASRIKQVVNNDTLLEFGTRRAQEADAAVWGARAAYIAGFHGTSNTRAGKIFNIPARGTHAHAWIQDHDSEEEAFMKFAEALPDQAVLLVDTYDTLRSGIPNAIKTGKMLEAKGKKLKGIRLDSGDLARLSIEGRKMLDEAGMEHVEIMASNDLDEEVIIHLKLQGAKIDSWGVGTKLITGGKKPSLGGVYKLVAREDESGLIPVIKLSDDLEKVTTPGLKKVYRIINRKTNKSEGDYIAFEHETVNDKPLKMFDPFFPQKFKYVNNYEAVELLQPIFVNGSQVYELPELEEIHRYHEQQLSFIWEETLRLLNPQTYYVDLSYDLWKMKQDLIEEHSMG</sequence>
<evidence type="ECO:0000256" key="3">
    <source>
        <dbReference type="ARBA" id="ARBA00013236"/>
    </source>
</evidence>
<dbReference type="SUPFAM" id="SSF54675">
    <property type="entry name" value="Nicotinate/Quinolinate PRTase N-terminal domain-like"/>
    <property type="match status" value="1"/>
</dbReference>
<evidence type="ECO:0000256" key="4">
    <source>
        <dbReference type="ARBA" id="ARBA00022553"/>
    </source>
</evidence>
<reference evidence="15" key="1">
    <citation type="submission" date="2016-10" db="EMBL/GenBank/DDBJ databases">
        <authorList>
            <person name="Varghese N."/>
            <person name="Submissions S."/>
        </authorList>
    </citation>
    <scope>NUCLEOTIDE SEQUENCE [LARGE SCALE GENOMIC DNA]</scope>
    <source>
        <strain evidence="15">DSM 22530</strain>
    </source>
</reference>
<comment type="PTM">
    <text evidence="9">Transiently phosphorylated on a His residue during the reaction cycle. Phosphorylation strongly increases the affinity for substrates and increases the rate of nicotinate D-ribonucleotide production. Dephosphorylation regenerates the low-affinity form of the enzyme, leading to product release.</text>
</comment>
<keyword evidence="10" id="KW-0175">Coiled coil</keyword>
<evidence type="ECO:0000256" key="1">
    <source>
        <dbReference type="ARBA" id="ARBA00004952"/>
    </source>
</evidence>
<accession>A0A1I1WM70</accession>
<dbReference type="RefSeq" id="WP_090084916.1">
    <property type="nucleotide sequence ID" value="NZ_FOMR01000006.1"/>
</dbReference>
<evidence type="ECO:0000256" key="10">
    <source>
        <dbReference type="SAM" id="Coils"/>
    </source>
</evidence>
<dbReference type="AlphaFoldDB" id="A0A1I1WM70"/>
<dbReference type="PIRSF" id="PIRSF000484">
    <property type="entry name" value="NAPRT"/>
    <property type="match status" value="1"/>
</dbReference>
<dbReference type="GO" id="GO:0004516">
    <property type="term" value="F:nicotinate phosphoribosyltransferase activity"/>
    <property type="evidence" value="ECO:0007669"/>
    <property type="project" value="UniProtKB-UniRule"/>
</dbReference>
<evidence type="ECO:0000256" key="2">
    <source>
        <dbReference type="ARBA" id="ARBA00010897"/>
    </source>
</evidence>
<dbReference type="NCBIfam" id="NF009131">
    <property type="entry name" value="PRK12484.1"/>
    <property type="match status" value="1"/>
</dbReference>
<dbReference type="GO" id="GO:0005829">
    <property type="term" value="C:cytosol"/>
    <property type="evidence" value="ECO:0007669"/>
    <property type="project" value="TreeGrafter"/>
</dbReference>
<feature type="domain" description="Nicotinate phosphoribosyltransferase N-terminal" evidence="12">
    <location>
        <begin position="8"/>
        <end position="133"/>
    </location>
</feature>
<feature type="coiled-coil region" evidence="10">
    <location>
        <begin position="55"/>
        <end position="82"/>
    </location>
</feature>
<dbReference type="InterPro" id="IPR036068">
    <property type="entry name" value="Nicotinate_pribotase-like_C"/>
</dbReference>
<dbReference type="STRING" id="640948.SAMN05216238_106169"/>
<evidence type="ECO:0000313" key="15">
    <source>
        <dbReference type="Proteomes" id="UP000199474"/>
    </source>
</evidence>
<evidence type="ECO:0000256" key="9">
    <source>
        <dbReference type="RuleBase" id="RU365100"/>
    </source>
</evidence>
<dbReference type="NCBIfam" id="NF006694">
    <property type="entry name" value="PRK09243.1-1"/>
    <property type="match status" value="1"/>
</dbReference>
<evidence type="ECO:0000259" key="12">
    <source>
        <dbReference type="Pfam" id="PF17767"/>
    </source>
</evidence>
<dbReference type="Gene3D" id="3.20.20.70">
    <property type="entry name" value="Aldolase class I"/>
    <property type="match status" value="1"/>
</dbReference>
<evidence type="ECO:0000259" key="11">
    <source>
        <dbReference type="Pfam" id="PF04095"/>
    </source>
</evidence>
<gene>
    <name evidence="14" type="ORF">SAMN05216238_106169</name>
</gene>
<organism evidence="14 15">
    <name type="scientific">Lentibacillus persicus</name>
    <dbReference type="NCBI Taxonomy" id="640948"/>
    <lineage>
        <taxon>Bacteria</taxon>
        <taxon>Bacillati</taxon>
        <taxon>Bacillota</taxon>
        <taxon>Bacilli</taxon>
        <taxon>Bacillales</taxon>
        <taxon>Bacillaceae</taxon>
        <taxon>Lentibacillus</taxon>
    </lineage>
</organism>
<dbReference type="PANTHER" id="PTHR11098:SF1">
    <property type="entry name" value="NICOTINATE PHOSPHORIBOSYLTRANSFERASE"/>
    <property type="match status" value="1"/>
</dbReference>
<dbReference type="UniPathway" id="UPA00253">
    <property type="reaction ID" value="UER00457"/>
</dbReference>
<keyword evidence="7 9" id="KW-0808">Transferase</keyword>
<dbReference type="NCBIfam" id="NF006695">
    <property type="entry name" value="PRK09243.1-2"/>
    <property type="match status" value="1"/>
</dbReference>
<dbReference type="InterPro" id="IPR006405">
    <property type="entry name" value="Nic_PRibTrfase_pncB"/>
</dbReference>
<comment type="similarity">
    <text evidence="2 9">Belongs to the NAPRTase family.</text>
</comment>
<comment type="catalytic activity">
    <reaction evidence="8 9">
        <text>5-phospho-alpha-D-ribose 1-diphosphate + nicotinate + ATP + H2O = nicotinate beta-D-ribonucleotide + ADP + phosphate + diphosphate</text>
        <dbReference type="Rhea" id="RHEA:36163"/>
        <dbReference type="ChEBI" id="CHEBI:15377"/>
        <dbReference type="ChEBI" id="CHEBI:30616"/>
        <dbReference type="ChEBI" id="CHEBI:32544"/>
        <dbReference type="ChEBI" id="CHEBI:33019"/>
        <dbReference type="ChEBI" id="CHEBI:43474"/>
        <dbReference type="ChEBI" id="CHEBI:57502"/>
        <dbReference type="ChEBI" id="CHEBI:58017"/>
        <dbReference type="ChEBI" id="CHEBI:456216"/>
        <dbReference type="EC" id="6.3.4.21"/>
    </reaction>
</comment>
<evidence type="ECO:0000256" key="6">
    <source>
        <dbReference type="ARBA" id="ARBA00022642"/>
    </source>
</evidence>
<evidence type="ECO:0000313" key="14">
    <source>
        <dbReference type="EMBL" id="SFD96226.1"/>
    </source>
</evidence>
<dbReference type="Pfam" id="PF04095">
    <property type="entry name" value="NAPRTase"/>
    <property type="match status" value="1"/>
</dbReference>
<feature type="domain" description="Nicotinate phosphoribosyltransferase C-terminal" evidence="13">
    <location>
        <begin position="361"/>
        <end position="469"/>
    </location>
</feature>
<keyword evidence="14" id="KW-0328">Glycosyltransferase</keyword>
<dbReference type="Gene3D" id="3.20.140.10">
    <property type="entry name" value="nicotinate phosphoribosyltransferase"/>
    <property type="match status" value="1"/>
</dbReference>
<dbReference type="SUPFAM" id="SSF51690">
    <property type="entry name" value="Nicotinate/Quinolinate PRTase C-terminal domain-like"/>
    <property type="match status" value="1"/>
</dbReference>
<name>A0A1I1WM70_9BACI</name>
<keyword evidence="4" id="KW-0597">Phosphoprotein</keyword>
<dbReference type="Proteomes" id="UP000199474">
    <property type="component" value="Unassembled WGS sequence"/>
</dbReference>
<dbReference type="InterPro" id="IPR013785">
    <property type="entry name" value="Aldolase_TIM"/>
</dbReference>
<keyword evidence="5 9" id="KW-0436">Ligase</keyword>
<evidence type="ECO:0000259" key="13">
    <source>
        <dbReference type="Pfam" id="PF17956"/>
    </source>
</evidence>
<dbReference type="EC" id="6.3.4.21" evidence="3 9"/>
<protein>
    <recommendedName>
        <fullName evidence="3 9">Nicotinate phosphoribosyltransferase</fullName>
        <ecNumber evidence="3 9">6.3.4.21</ecNumber>
    </recommendedName>
</protein>
<proteinExistence type="inferred from homology"/>
<evidence type="ECO:0000256" key="7">
    <source>
        <dbReference type="ARBA" id="ARBA00022679"/>
    </source>
</evidence>
<evidence type="ECO:0000256" key="8">
    <source>
        <dbReference type="ARBA" id="ARBA00048668"/>
    </source>
</evidence>
<dbReference type="Pfam" id="PF17767">
    <property type="entry name" value="NAPRTase_N"/>
    <property type="match status" value="1"/>
</dbReference>
<dbReference type="InterPro" id="IPR007229">
    <property type="entry name" value="Nic_PRibTrfase-Fam"/>
</dbReference>
<dbReference type="OrthoDB" id="9770610at2"/>
<keyword evidence="15" id="KW-1185">Reference proteome</keyword>
<dbReference type="InterPro" id="IPR041525">
    <property type="entry name" value="N/Namide_PRibTrfase"/>
</dbReference>
<evidence type="ECO:0000256" key="5">
    <source>
        <dbReference type="ARBA" id="ARBA00022598"/>
    </source>
</evidence>
<dbReference type="GO" id="GO:0034355">
    <property type="term" value="P:NAD+ biosynthetic process via the salvage pathway"/>
    <property type="evidence" value="ECO:0007669"/>
    <property type="project" value="UniProtKB-ARBA"/>
</dbReference>
<dbReference type="CDD" id="cd01570">
    <property type="entry name" value="NAPRTase_A"/>
    <property type="match status" value="1"/>
</dbReference>
<dbReference type="GO" id="GO:0047280">
    <property type="term" value="F:nicotinamide phosphoribosyltransferase activity"/>
    <property type="evidence" value="ECO:0007669"/>
    <property type="project" value="UniProtKB-ARBA"/>
</dbReference>
<comment type="pathway">
    <text evidence="1 9">Cofactor biosynthesis; NAD(+) biosynthesis; nicotinate D-ribonucleotide from nicotinate: step 1/1.</text>
</comment>